<feature type="domain" description="Bacterial transcriptional activator" evidence="3">
    <location>
        <begin position="96"/>
        <end position="237"/>
    </location>
</feature>
<dbReference type="PANTHER" id="PTHR35807:SF1">
    <property type="entry name" value="TRANSCRIPTIONAL REGULATOR REDD"/>
    <property type="match status" value="1"/>
</dbReference>
<keyword evidence="2" id="KW-0804">Transcription</keyword>
<dbReference type="EMBL" id="JBHTMK010000023">
    <property type="protein sequence ID" value="MFD1367244.1"/>
    <property type="molecule type" value="Genomic_DNA"/>
</dbReference>
<reference evidence="5" key="1">
    <citation type="journal article" date="2019" name="Int. J. Syst. Evol. Microbiol.">
        <title>The Global Catalogue of Microorganisms (GCM) 10K type strain sequencing project: providing services to taxonomists for standard genome sequencing and annotation.</title>
        <authorList>
            <consortium name="The Broad Institute Genomics Platform"/>
            <consortium name="The Broad Institute Genome Sequencing Center for Infectious Disease"/>
            <person name="Wu L."/>
            <person name="Ma J."/>
        </authorList>
    </citation>
    <scope>NUCLEOTIDE SEQUENCE [LARGE SCALE GENOMIC DNA]</scope>
    <source>
        <strain evidence="5">CCM 7526</strain>
    </source>
</reference>
<evidence type="ECO:0000313" key="4">
    <source>
        <dbReference type="EMBL" id="MFD1367244.1"/>
    </source>
</evidence>
<evidence type="ECO:0000256" key="1">
    <source>
        <dbReference type="ARBA" id="ARBA00023015"/>
    </source>
</evidence>
<gene>
    <name evidence="4" type="ORF">ACFQ5G_17960</name>
</gene>
<dbReference type="Pfam" id="PF00931">
    <property type="entry name" value="NB-ARC"/>
    <property type="match status" value="1"/>
</dbReference>
<dbReference type="Pfam" id="PF13424">
    <property type="entry name" value="TPR_12"/>
    <property type="match status" value="1"/>
</dbReference>
<dbReference type="InterPro" id="IPR051677">
    <property type="entry name" value="AfsR-DnrI-RedD_regulator"/>
</dbReference>
<dbReference type="InterPro" id="IPR002182">
    <property type="entry name" value="NB-ARC"/>
</dbReference>
<dbReference type="PRINTS" id="PR00364">
    <property type="entry name" value="DISEASERSIST"/>
</dbReference>
<dbReference type="Gene3D" id="1.25.40.10">
    <property type="entry name" value="Tetratricopeptide repeat domain"/>
    <property type="match status" value="2"/>
</dbReference>
<dbReference type="SMART" id="SM00028">
    <property type="entry name" value="TPR"/>
    <property type="match status" value="5"/>
</dbReference>
<dbReference type="InterPro" id="IPR011990">
    <property type="entry name" value="TPR-like_helical_dom_sf"/>
</dbReference>
<dbReference type="InterPro" id="IPR019734">
    <property type="entry name" value="TPR_rpt"/>
</dbReference>
<organism evidence="4 5">
    <name type="scientific">Actinoplanes sichuanensis</name>
    <dbReference type="NCBI Taxonomy" id="512349"/>
    <lineage>
        <taxon>Bacteria</taxon>
        <taxon>Bacillati</taxon>
        <taxon>Actinomycetota</taxon>
        <taxon>Actinomycetes</taxon>
        <taxon>Micromonosporales</taxon>
        <taxon>Micromonosporaceae</taxon>
        <taxon>Actinoplanes</taxon>
    </lineage>
</organism>
<dbReference type="SMART" id="SM01043">
    <property type="entry name" value="BTAD"/>
    <property type="match status" value="1"/>
</dbReference>
<keyword evidence="1" id="KW-0805">Transcription regulation</keyword>
<dbReference type="SUPFAM" id="SSF52540">
    <property type="entry name" value="P-loop containing nucleoside triphosphate hydrolases"/>
    <property type="match status" value="1"/>
</dbReference>
<evidence type="ECO:0000259" key="3">
    <source>
        <dbReference type="SMART" id="SM01043"/>
    </source>
</evidence>
<dbReference type="SUPFAM" id="SSF46894">
    <property type="entry name" value="C-terminal effector domain of the bipartite response regulators"/>
    <property type="match status" value="1"/>
</dbReference>
<dbReference type="Pfam" id="PF03704">
    <property type="entry name" value="BTAD"/>
    <property type="match status" value="1"/>
</dbReference>
<protein>
    <submittedName>
        <fullName evidence="4">BTAD domain-containing putative transcriptional regulator</fullName>
    </submittedName>
</protein>
<dbReference type="InterPro" id="IPR027417">
    <property type="entry name" value="P-loop_NTPase"/>
</dbReference>
<accession>A0ABW4A9I8</accession>
<dbReference type="InterPro" id="IPR005158">
    <property type="entry name" value="BTAD"/>
</dbReference>
<dbReference type="InterPro" id="IPR036388">
    <property type="entry name" value="WH-like_DNA-bd_sf"/>
</dbReference>
<name>A0ABW4A9I8_9ACTN</name>
<evidence type="ECO:0000256" key="2">
    <source>
        <dbReference type="ARBA" id="ARBA00023163"/>
    </source>
</evidence>
<proteinExistence type="predicted"/>
<comment type="caution">
    <text evidence="4">The sequence shown here is derived from an EMBL/GenBank/DDBJ whole genome shotgun (WGS) entry which is preliminary data.</text>
</comment>
<sequence length="920" mass="98776">MTVDFRVLGDVVATVDGTAVGVGHARQRAVLAALLVDVNQPVHADTLIDRVWADRLPRHGRTALAGYLSRLRQVLSGVAIQRGPAGYTLLADPDSVDLHRFRRLVAEARAAADDATAARLFAAAARLWRGEAFATLDTPWFNDVRRALEVDRLAAELDHHDVALRRGEHTLLLGDLARCSARYPLDERVAAQEMTALHRSGRSAEAMRRYRRLRARLADELGIDPSAGLRDLYQEMVAGESPAPSTPLVPRQLPAAPQAFTGRTADLARLDAALDREQATAVVISSVTGTAGVGKTALAVHWSHQVAGRFPDGQLYVNLRGYDPESPPLSPAEALLDLLGALAVEPGRIPNGLQARGALYRSLLAGRRMLVVLDNAREAGQVRPLLPGASGCVVVVTSRHQMPGLIALNNAQPVELDLLTAEEAVSLLGRRIGEARVAAEPEAVRRLVERCARLPLALAIVAGRAVLSPALPLAELVAELDTTLYGFAGDDAAIDIRAVFDCSVRALDAGPAALFRLLGLHWGRDVTAPVAAGLAGVPVAEARAALAVLTEAGLIQEHLPGRWLMHDLLRAYARELATGDPGADRACARLLDHYVQSAHRADLLVYPSREPIEPPPAVAGVVAERFTDRNAALAWFTAEHDALIGAFTVAGLADQAVWQLAWTLSNVLNLQGRWNDQELVQRSAVAAARRIGDPRREAHALRALGRVRDVLARDAEASADLTAALALFDTVGDLAGAAQTHVNLARMYARLGDLDSMLSHDEESLRLYQESGSRAGQARALNNIGWGLGQVGRYTEALTACRASLRLSREIGDVHGQANTALNMAHLNEQRGERVSATDGYAEAVRLFREAHDRPQEAKCLALLGDSCSATGDLGRAREAWQQAVILLDELGLPAGEVRAKLARHQGAGPVHSVRARRSR</sequence>
<dbReference type="InterPro" id="IPR016032">
    <property type="entry name" value="Sig_transdc_resp-reg_C-effctor"/>
</dbReference>
<dbReference type="RefSeq" id="WP_317795918.1">
    <property type="nucleotide sequence ID" value="NZ_AP028461.1"/>
</dbReference>
<evidence type="ECO:0000313" key="5">
    <source>
        <dbReference type="Proteomes" id="UP001597183"/>
    </source>
</evidence>
<dbReference type="SUPFAM" id="SSF48452">
    <property type="entry name" value="TPR-like"/>
    <property type="match status" value="3"/>
</dbReference>
<dbReference type="Gene3D" id="1.10.10.10">
    <property type="entry name" value="Winged helix-like DNA-binding domain superfamily/Winged helix DNA-binding domain"/>
    <property type="match status" value="1"/>
</dbReference>
<dbReference type="Proteomes" id="UP001597183">
    <property type="component" value="Unassembled WGS sequence"/>
</dbReference>
<dbReference type="PANTHER" id="PTHR35807">
    <property type="entry name" value="TRANSCRIPTIONAL REGULATOR REDD-RELATED"/>
    <property type="match status" value="1"/>
</dbReference>
<keyword evidence="5" id="KW-1185">Reference proteome</keyword>